<dbReference type="Gene3D" id="3.30.450.90">
    <property type="match status" value="1"/>
</dbReference>
<feature type="domain" description="Bacterial type II secretion system protein E" evidence="4">
    <location>
        <begin position="401"/>
        <end position="415"/>
    </location>
</feature>
<dbReference type="PANTHER" id="PTHR30258">
    <property type="entry name" value="TYPE II SECRETION SYSTEM PROTEIN GSPE-RELATED"/>
    <property type="match status" value="1"/>
</dbReference>
<name>A0A918S419_9GAMM</name>
<comment type="similarity">
    <text evidence="1">Belongs to the GSP E family.</text>
</comment>
<evidence type="ECO:0000256" key="3">
    <source>
        <dbReference type="ARBA" id="ARBA00022840"/>
    </source>
</evidence>
<dbReference type="EMBL" id="BMXA01000008">
    <property type="protein sequence ID" value="GHA19618.1"/>
    <property type="molecule type" value="Genomic_DNA"/>
</dbReference>
<dbReference type="Pfam" id="PF00437">
    <property type="entry name" value="T2SSE"/>
    <property type="match status" value="1"/>
</dbReference>
<protein>
    <submittedName>
        <fullName evidence="5">Secretion pathway ATPase</fullName>
    </submittedName>
</protein>
<dbReference type="CDD" id="cd01129">
    <property type="entry name" value="PulE-GspE-like"/>
    <property type="match status" value="1"/>
</dbReference>
<dbReference type="SUPFAM" id="SSF52540">
    <property type="entry name" value="P-loop containing nucleoside triphosphate hydrolases"/>
    <property type="match status" value="1"/>
</dbReference>
<evidence type="ECO:0000259" key="4">
    <source>
        <dbReference type="PROSITE" id="PS00662"/>
    </source>
</evidence>
<reference evidence="5" key="1">
    <citation type="journal article" date="2014" name="Int. J. Syst. Evol. Microbiol.">
        <title>Complete genome sequence of Corynebacterium casei LMG S-19264T (=DSM 44701T), isolated from a smear-ripened cheese.</title>
        <authorList>
            <consortium name="US DOE Joint Genome Institute (JGI-PGF)"/>
            <person name="Walter F."/>
            <person name="Albersmeier A."/>
            <person name="Kalinowski J."/>
            <person name="Ruckert C."/>
        </authorList>
    </citation>
    <scope>NUCLEOTIDE SEQUENCE</scope>
    <source>
        <strain evidence="5">KCTC 12711</strain>
    </source>
</reference>
<sequence>MPIDKLTHKSILKAMFKDQMISVAEAKRIDANLLNDHTDLMHPLAGIAKSLPTHEQTGTKITLEYLSEWFAKQVDIPYFVIDPLKIDIGSVTQVVAPQFAKKHGFLAVSNSPEFVTLAVKDPFDLSWKDDLEGLLRKEIHIVFANPNEVDRYVSEFYTLANSISRSTISDERTGVSIQQNLEQLVDLGRRGQLDAEDHHIVQLVDWLLQYAFEQRASDIHLEPRKAMGEMRFRIDGILHHAYQVPPNVLLAIIGRLKTLGRMDIAEKRRPLDGRLKTRTPDDKEIELRLSTIPTAMGEKMVMRIFDPEVLQRGFEQLGLSDRELSVWNQLTSHTNGIILVTGPTGSGKTTTLYSTLKQLATSEVNVCTIEDPIEMVEPSFNQIQVHASIDLTFAAGVKALLRQDPDIIMIGEIRDLHTAEMAIQAALTGHLVLSTLHTNDSPSAITRLLELGVPAYLINATVLGVMAQRLVRTLCPSCKQPDELDPAVWASFTDGMDLELEAPCKPVGCIECRQTGFLGRVGLYEMLEMTSTLKTRVKPDSDLETLRAQTKTDGLLTLRHSGAKKISQGLTTIEEVLRVTPFVA</sequence>
<reference evidence="5" key="2">
    <citation type="submission" date="2020-09" db="EMBL/GenBank/DDBJ databases">
        <authorList>
            <person name="Sun Q."/>
            <person name="Kim S."/>
        </authorList>
    </citation>
    <scope>NUCLEOTIDE SEQUENCE</scope>
    <source>
        <strain evidence="5">KCTC 12711</strain>
    </source>
</reference>
<dbReference type="GO" id="GO:0016887">
    <property type="term" value="F:ATP hydrolysis activity"/>
    <property type="evidence" value="ECO:0007669"/>
    <property type="project" value="TreeGrafter"/>
</dbReference>
<evidence type="ECO:0000313" key="5">
    <source>
        <dbReference type="EMBL" id="GHA19618.1"/>
    </source>
</evidence>
<keyword evidence="6" id="KW-1185">Reference proteome</keyword>
<dbReference type="InterPro" id="IPR007831">
    <property type="entry name" value="T2SS_GspE_N"/>
</dbReference>
<evidence type="ECO:0000256" key="1">
    <source>
        <dbReference type="ARBA" id="ARBA00006611"/>
    </source>
</evidence>
<dbReference type="Gene3D" id="3.30.300.160">
    <property type="entry name" value="Type II secretion system, protein E, N-terminal domain"/>
    <property type="match status" value="1"/>
</dbReference>
<dbReference type="PANTHER" id="PTHR30258:SF13">
    <property type="entry name" value="SECRETION PATHWAY ATPASE-RELATED"/>
    <property type="match status" value="1"/>
</dbReference>
<comment type="caution">
    <text evidence="5">The sequence shown here is derived from an EMBL/GenBank/DDBJ whole genome shotgun (WGS) entry which is preliminary data.</text>
</comment>
<dbReference type="SMART" id="SM00382">
    <property type="entry name" value="AAA"/>
    <property type="match status" value="1"/>
</dbReference>
<dbReference type="GO" id="GO:0005524">
    <property type="term" value="F:ATP binding"/>
    <property type="evidence" value="ECO:0007669"/>
    <property type="project" value="UniProtKB-KW"/>
</dbReference>
<evidence type="ECO:0000256" key="2">
    <source>
        <dbReference type="ARBA" id="ARBA00022741"/>
    </source>
</evidence>
<dbReference type="InterPro" id="IPR027417">
    <property type="entry name" value="P-loop_NTPase"/>
</dbReference>
<organism evidence="5 6">
    <name type="scientific">Arenicella chitinivorans</name>
    <dbReference type="NCBI Taxonomy" id="1329800"/>
    <lineage>
        <taxon>Bacteria</taxon>
        <taxon>Pseudomonadati</taxon>
        <taxon>Pseudomonadota</taxon>
        <taxon>Gammaproteobacteria</taxon>
        <taxon>Arenicellales</taxon>
        <taxon>Arenicellaceae</taxon>
        <taxon>Arenicella</taxon>
    </lineage>
</organism>
<dbReference type="InterPro" id="IPR001482">
    <property type="entry name" value="T2SS/T4SS_dom"/>
</dbReference>
<gene>
    <name evidence="5" type="ORF">GCM10008090_31640</name>
</gene>
<dbReference type="SUPFAM" id="SSF160246">
    <property type="entry name" value="EspE N-terminal domain-like"/>
    <property type="match status" value="1"/>
</dbReference>
<dbReference type="Proteomes" id="UP000614811">
    <property type="component" value="Unassembled WGS sequence"/>
</dbReference>
<evidence type="ECO:0000313" key="6">
    <source>
        <dbReference type="Proteomes" id="UP000614811"/>
    </source>
</evidence>
<keyword evidence="3" id="KW-0067">ATP-binding</keyword>
<dbReference type="GO" id="GO:0005886">
    <property type="term" value="C:plasma membrane"/>
    <property type="evidence" value="ECO:0007669"/>
    <property type="project" value="TreeGrafter"/>
</dbReference>
<dbReference type="Pfam" id="PF05157">
    <property type="entry name" value="MshEN"/>
    <property type="match status" value="1"/>
</dbReference>
<dbReference type="PROSITE" id="PS00662">
    <property type="entry name" value="T2SP_E"/>
    <property type="match status" value="1"/>
</dbReference>
<dbReference type="RefSeq" id="WP_189402688.1">
    <property type="nucleotide sequence ID" value="NZ_BMXA01000008.1"/>
</dbReference>
<proteinExistence type="inferred from homology"/>
<dbReference type="Gene3D" id="3.40.50.300">
    <property type="entry name" value="P-loop containing nucleotide triphosphate hydrolases"/>
    <property type="match status" value="1"/>
</dbReference>
<dbReference type="InterPro" id="IPR003593">
    <property type="entry name" value="AAA+_ATPase"/>
</dbReference>
<dbReference type="AlphaFoldDB" id="A0A918S419"/>
<dbReference type="InterPro" id="IPR037257">
    <property type="entry name" value="T2SS_E_N_sf"/>
</dbReference>
<accession>A0A918S419</accession>
<dbReference type="FunFam" id="3.40.50.300:FF:000398">
    <property type="entry name" value="Type IV pilus assembly ATPase PilB"/>
    <property type="match status" value="1"/>
</dbReference>
<keyword evidence="2" id="KW-0547">Nucleotide-binding</keyword>